<dbReference type="Gene3D" id="2.60.120.290">
    <property type="entry name" value="Spermadhesin, CUB domain"/>
    <property type="match status" value="1"/>
</dbReference>
<sequence>MELVFLFFYALMYGAKALESVTYSKDVLTTVCRGDNVRFSCGQGQVVLMTSALYGRMASSTCIDHYPGAMDCSSNVLPQMDAMCSGRPNCSLTLTENRFGENNLCHHGYDAYLTVSYQCVTVQLAPKECDTFGKAYALFTGGQQGFLSSWVADQQGPGDSQCPWELHTTSDRTINITLFDFATYAARSGVQYGGCRKYVTIQEMGDDLSGDKVTVCGGSQRQRHVFLSQGRRVKITFHPGHFAGHFLLSYHALYDNKVYKEKDQQLNERFNFSILIVVVASVILGLFTLVVAALYVKLCESKAALTRLLRLHVAGVEGREHGECIGFAGRYGHLTQLVPRASASVDILQTKIRISTSYRHQSVQMKEINQRKENKAKEGLGGILGEIIPPVTYYQKMYEENTTTRKYSYVWDSLDEDTLNDICLGKTGQGKSNSLQDLPEVILVVDEEVKAKTAWKKAATMLKLCSNEENRSQVPYPRTQGWWLASNFQWPVASPFEASTDTTQSQTEKDVNILDMSQAYNNTSDIGRKFAIGGHYSSSNHGQDVTPYMFHVLANLLMGALLITTLSRSHLPGSIVDHMQLTAIKPHMCPRTNRMCSLLRSIYLNSSSSSVIFLFVRKTMSSHLERHFLPVHSLDQCLIKRKLSKEPVQARKKRTPEESRPLKRVDPTAFADDLSRELSTAGQEDGIGA</sequence>
<evidence type="ECO:0000256" key="1">
    <source>
        <dbReference type="SAM" id="MobiDB-lite"/>
    </source>
</evidence>
<dbReference type="Gene3D" id="2.60.120.740">
    <property type="match status" value="1"/>
</dbReference>
<dbReference type="GO" id="GO:0030246">
    <property type="term" value="F:carbohydrate binding"/>
    <property type="evidence" value="ECO:0007669"/>
    <property type="project" value="InterPro"/>
</dbReference>
<dbReference type="InterPro" id="IPR043159">
    <property type="entry name" value="Lectin_gal-bd_sf"/>
</dbReference>
<feature type="region of interest" description="Disordered" evidence="1">
    <location>
        <begin position="646"/>
        <end position="689"/>
    </location>
</feature>
<feature type="domain" description="SUEL-type lectin" evidence="4">
    <location>
        <begin position="31"/>
        <end position="120"/>
    </location>
</feature>
<proteinExistence type="predicted"/>
<keyword evidence="3" id="KW-0732">Signal</keyword>
<dbReference type="InterPro" id="IPR035914">
    <property type="entry name" value="Sperma_CUB_dom_sf"/>
</dbReference>
<dbReference type="OrthoDB" id="6120134at2759"/>
<dbReference type="EMBL" id="AMQN01002979">
    <property type="status" value="NOT_ANNOTATED_CDS"/>
    <property type="molecule type" value="Genomic_DNA"/>
</dbReference>
<dbReference type="PANTHER" id="PTHR46780">
    <property type="entry name" value="PROTEIN EVA-1"/>
    <property type="match status" value="1"/>
</dbReference>
<evidence type="ECO:0000256" key="2">
    <source>
        <dbReference type="SAM" id="Phobius"/>
    </source>
</evidence>
<dbReference type="HOGENOM" id="CLU_399709_0_0_1"/>
<evidence type="ECO:0000259" key="4">
    <source>
        <dbReference type="PROSITE" id="PS50228"/>
    </source>
</evidence>
<feature type="compositionally biased region" description="Basic and acidic residues" evidence="1">
    <location>
        <begin position="646"/>
        <end position="666"/>
    </location>
</feature>
<dbReference type="InterPro" id="IPR000922">
    <property type="entry name" value="Lectin_gal-bd_dom"/>
</dbReference>
<keyword evidence="2" id="KW-0472">Membrane</keyword>
<evidence type="ECO:0000313" key="6">
    <source>
        <dbReference type="EnsemblMetazoa" id="CapteP207721"/>
    </source>
</evidence>
<dbReference type="EMBL" id="KB310616">
    <property type="protein sequence ID" value="ELT91193.1"/>
    <property type="molecule type" value="Genomic_DNA"/>
</dbReference>
<keyword evidence="7" id="KW-1185">Reference proteome</keyword>
<evidence type="ECO:0000313" key="5">
    <source>
        <dbReference type="EMBL" id="ELT91193.1"/>
    </source>
</evidence>
<reference evidence="7" key="1">
    <citation type="submission" date="2012-12" db="EMBL/GenBank/DDBJ databases">
        <authorList>
            <person name="Hellsten U."/>
            <person name="Grimwood J."/>
            <person name="Chapman J.A."/>
            <person name="Shapiro H."/>
            <person name="Aerts A."/>
            <person name="Otillar R.P."/>
            <person name="Terry A.Y."/>
            <person name="Boore J.L."/>
            <person name="Simakov O."/>
            <person name="Marletaz F."/>
            <person name="Cho S.-J."/>
            <person name="Edsinger-Gonzales E."/>
            <person name="Havlak P."/>
            <person name="Kuo D.-H."/>
            <person name="Larsson T."/>
            <person name="Lv J."/>
            <person name="Arendt D."/>
            <person name="Savage R."/>
            <person name="Osoegawa K."/>
            <person name="de Jong P."/>
            <person name="Lindberg D.R."/>
            <person name="Seaver E.C."/>
            <person name="Weisblat D.A."/>
            <person name="Putnam N.H."/>
            <person name="Grigoriev I.V."/>
            <person name="Rokhsar D.S."/>
        </authorList>
    </citation>
    <scope>NUCLEOTIDE SEQUENCE</scope>
    <source>
        <strain evidence="7">I ESC-2004</strain>
    </source>
</reference>
<dbReference type="EnsemblMetazoa" id="CapteT207721">
    <property type="protein sequence ID" value="CapteP207721"/>
    <property type="gene ID" value="CapteG207721"/>
</dbReference>
<dbReference type="AlphaFoldDB" id="R7TBU2"/>
<evidence type="ECO:0000256" key="3">
    <source>
        <dbReference type="SAM" id="SignalP"/>
    </source>
</evidence>
<dbReference type="CDD" id="cd22823">
    <property type="entry name" value="Gal_Rha_Lectin"/>
    <property type="match status" value="1"/>
</dbReference>
<keyword evidence="2" id="KW-1133">Transmembrane helix</keyword>
<keyword evidence="2" id="KW-0812">Transmembrane</keyword>
<dbReference type="PROSITE" id="PS50228">
    <property type="entry name" value="SUEL_LECTIN"/>
    <property type="match status" value="1"/>
</dbReference>
<feature type="transmembrane region" description="Helical" evidence="2">
    <location>
        <begin position="272"/>
        <end position="296"/>
    </location>
</feature>
<dbReference type="Proteomes" id="UP000014760">
    <property type="component" value="Unassembled WGS sequence"/>
</dbReference>
<organism evidence="5">
    <name type="scientific">Capitella teleta</name>
    <name type="common">Polychaete worm</name>
    <dbReference type="NCBI Taxonomy" id="283909"/>
    <lineage>
        <taxon>Eukaryota</taxon>
        <taxon>Metazoa</taxon>
        <taxon>Spiralia</taxon>
        <taxon>Lophotrochozoa</taxon>
        <taxon>Annelida</taxon>
        <taxon>Polychaeta</taxon>
        <taxon>Sedentaria</taxon>
        <taxon>Scolecida</taxon>
        <taxon>Capitellidae</taxon>
        <taxon>Capitella</taxon>
    </lineage>
</organism>
<accession>R7TBU2</accession>
<reference evidence="6" key="3">
    <citation type="submission" date="2015-06" db="UniProtKB">
        <authorList>
            <consortium name="EnsemblMetazoa"/>
        </authorList>
    </citation>
    <scope>IDENTIFICATION</scope>
</reference>
<reference evidence="5 7" key="2">
    <citation type="journal article" date="2013" name="Nature">
        <title>Insights into bilaterian evolution from three spiralian genomes.</title>
        <authorList>
            <person name="Simakov O."/>
            <person name="Marletaz F."/>
            <person name="Cho S.J."/>
            <person name="Edsinger-Gonzales E."/>
            <person name="Havlak P."/>
            <person name="Hellsten U."/>
            <person name="Kuo D.H."/>
            <person name="Larsson T."/>
            <person name="Lv J."/>
            <person name="Arendt D."/>
            <person name="Savage R."/>
            <person name="Osoegawa K."/>
            <person name="de Jong P."/>
            <person name="Grimwood J."/>
            <person name="Chapman J.A."/>
            <person name="Shapiro H."/>
            <person name="Aerts A."/>
            <person name="Otillar R.P."/>
            <person name="Terry A.Y."/>
            <person name="Boore J.L."/>
            <person name="Grigoriev I.V."/>
            <person name="Lindberg D.R."/>
            <person name="Seaver E.C."/>
            <person name="Weisblat D.A."/>
            <person name="Putnam N.H."/>
            <person name="Rokhsar D.S."/>
        </authorList>
    </citation>
    <scope>NUCLEOTIDE SEQUENCE</scope>
    <source>
        <strain evidence="5 7">I ESC-2004</strain>
    </source>
</reference>
<feature type="chain" id="PRO_5008786854" description="SUEL-type lectin domain-containing protein" evidence="3">
    <location>
        <begin position="18"/>
        <end position="689"/>
    </location>
</feature>
<evidence type="ECO:0000313" key="7">
    <source>
        <dbReference type="Proteomes" id="UP000014760"/>
    </source>
</evidence>
<dbReference type="Pfam" id="PF02140">
    <property type="entry name" value="SUEL_Lectin"/>
    <property type="match status" value="1"/>
</dbReference>
<dbReference type="SUPFAM" id="SSF49854">
    <property type="entry name" value="Spermadhesin, CUB domain"/>
    <property type="match status" value="1"/>
</dbReference>
<feature type="signal peptide" evidence="3">
    <location>
        <begin position="1"/>
        <end position="17"/>
    </location>
</feature>
<protein>
    <recommendedName>
        <fullName evidence="4">SUEL-type lectin domain-containing protein</fullName>
    </recommendedName>
</protein>
<name>R7TBU2_CAPTE</name>
<gene>
    <name evidence="5" type="ORF">CAPTEDRAFT_207721</name>
</gene>